<dbReference type="SUPFAM" id="SSF50494">
    <property type="entry name" value="Trypsin-like serine proteases"/>
    <property type="match status" value="1"/>
</dbReference>
<dbReference type="Gene3D" id="2.30.30.40">
    <property type="entry name" value="SH3 Domains"/>
    <property type="match status" value="2"/>
</dbReference>
<dbReference type="EMBL" id="CP124616">
    <property type="protein sequence ID" value="WGW05537.1"/>
    <property type="molecule type" value="Genomic_DNA"/>
</dbReference>
<evidence type="ECO:0000256" key="6">
    <source>
        <dbReference type="RuleBase" id="RU004296"/>
    </source>
</evidence>
<sequence length="734" mass="77159">MTALAICLAGLGASAPRLAQAQEFVGFERGSFGRVVLSRKQAAGTGDIELELSVGQYNNESIQNYSPQSVFARMGHAVGRLDILTDAGIFPCTAFIVSDKHILTNYHCVPGILDNAQAEATRIDAVQFVAGYTQQGVEDGTRTFIVSPTPIEAHKDLDYAVLEVLGDPSAEYGMLALSNQTPQDGDPYWVIGHPMGEAQRISREQCRANRPALSGHQLLHTCDTLPGNSGSPVIDASLQMVVGLHHAGSKRDSVNFAIPMRDILARSSVLEAALKPGLGGPVTDAAPVPPAAGGDQPLPGGDELAGNAAMCDGMYKEAKELGQCYAYDAYLTQCQGHPYAVFAQGYVNSQCGGDDMAAAPIAPSPPQPPAVTPTPTLLRPWCGGTLNATEAAICADPYLAGLDAEMSSAYNGQSHVSASDQKSWLSGTRNACGGNASCIGRVVVDRIAWLKTPPAPSRPEAGTGGPQIVRGNYTLGSSSCYIVTASRTSIAEAQGFVQQWFPGRSGVRIFQSDNGYYGVVVETLSRSRSDARLSQLKSQGAIPGDSYCSSGNRFVAEVIYGSSGGGGGGAPSTTTMYVDNNSDGSLNVRSGPSTNYGIITEVPSGSTVQVFARQGKWSNVILPDGRRGWVYSPLLTSNKPSVQRVCWGNVINLGPISTYNTATGAGFLAVRDQPNARSGRKISELYLGDRVKVLAQSGTWAKVQCVSGNCMSPYAGRGGATGWSSKKYLSINCN</sequence>
<dbReference type="EC" id="3.4.21.-" evidence="6"/>
<dbReference type="InterPro" id="IPR043504">
    <property type="entry name" value="Peptidase_S1_PA_chymotrypsin"/>
</dbReference>
<evidence type="ECO:0000256" key="5">
    <source>
        <dbReference type="ARBA" id="ARBA00022825"/>
    </source>
</evidence>
<accession>A0ABY8QN49</accession>
<dbReference type="PANTHER" id="PTHR36234:SF5">
    <property type="entry name" value="LYSYL ENDOPEPTIDASE"/>
    <property type="match status" value="1"/>
</dbReference>
<keyword evidence="2 6" id="KW-0645">Protease</keyword>
<dbReference type="PANTHER" id="PTHR36234">
    <property type="entry name" value="LYSYL ENDOPEPTIDASE"/>
    <property type="match status" value="1"/>
</dbReference>
<organism evidence="8 9">
    <name type="scientific">Tropicibacter oceani</name>
    <dbReference type="NCBI Taxonomy" id="3058420"/>
    <lineage>
        <taxon>Bacteria</taxon>
        <taxon>Pseudomonadati</taxon>
        <taxon>Pseudomonadota</taxon>
        <taxon>Alphaproteobacteria</taxon>
        <taxon>Rhodobacterales</taxon>
        <taxon>Roseobacteraceae</taxon>
        <taxon>Tropicibacter</taxon>
    </lineage>
</organism>
<feature type="signal peptide" evidence="6">
    <location>
        <begin position="1"/>
        <end position="19"/>
    </location>
</feature>
<evidence type="ECO:0000256" key="1">
    <source>
        <dbReference type="ARBA" id="ARBA00008764"/>
    </source>
</evidence>
<evidence type="ECO:0000313" key="8">
    <source>
        <dbReference type="EMBL" id="WGW05537.1"/>
    </source>
</evidence>
<feature type="domain" description="SH3b" evidence="7">
    <location>
        <begin position="573"/>
        <end position="639"/>
    </location>
</feature>
<feature type="chain" id="PRO_5045010501" description="Serine protease" evidence="6">
    <location>
        <begin position="20"/>
        <end position="734"/>
    </location>
</feature>
<dbReference type="PROSITE" id="PS51781">
    <property type="entry name" value="SH3B"/>
    <property type="match status" value="1"/>
</dbReference>
<evidence type="ECO:0000313" key="9">
    <source>
        <dbReference type="Proteomes" id="UP001241605"/>
    </source>
</evidence>
<comment type="similarity">
    <text evidence="1 6">Belongs to the peptidase S1B family.</text>
</comment>
<proteinExistence type="inferred from homology"/>
<dbReference type="SMART" id="SM00287">
    <property type="entry name" value="SH3b"/>
    <property type="match status" value="2"/>
</dbReference>
<reference evidence="8 9" key="1">
    <citation type="submission" date="2023-05" db="EMBL/GenBank/DDBJ databases">
        <title>YMD87, complete Genome.</title>
        <authorList>
            <person name="Zhang J."/>
            <person name="Xu X."/>
        </authorList>
    </citation>
    <scope>NUCLEOTIDE SEQUENCE [LARGE SCALE GENOMIC DNA]</scope>
    <source>
        <strain evidence="8 9">YMD87</strain>
    </source>
</reference>
<name>A0ABY8QN49_9RHOB</name>
<keyword evidence="4 6" id="KW-0378">Hydrolase</keyword>
<dbReference type="PRINTS" id="PR00839">
    <property type="entry name" value="V8PROTEASE"/>
</dbReference>
<evidence type="ECO:0000256" key="4">
    <source>
        <dbReference type="ARBA" id="ARBA00022801"/>
    </source>
</evidence>
<keyword evidence="9" id="KW-1185">Reference proteome</keyword>
<dbReference type="InterPro" id="IPR008256">
    <property type="entry name" value="Peptidase_S1B"/>
</dbReference>
<dbReference type="Proteomes" id="UP001241605">
    <property type="component" value="Chromosome"/>
</dbReference>
<evidence type="ECO:0000256" key="3">
    <source>
        <dbReference type="ARBA" id="ARBA00022729"/>
    </source>
</evidence>
<protein>
    <recommendedName>
        <fullName evidence="6">Serine protease</fullName>
        <ecNumber evidence="6">3.4.21.-</ecNumber>
    </recommendedName>
</protein>
<keyword evidence="5 6" id="KW-0720">Serine protease</keyword>
<dbReference type="RefSeq" id="WP_282302161.1">
    <property type="nucleotide sequence ID" value="NZ_CP124616.1"/>
</dbReference>
<evidence type="ECO:0000259" key="7">
    <source>
        <dbReference type="PROSITE" id="PS51781"/>
    </source>
</evidence>
<dbReference type="InterPro" id="IPR003646">
    <property type="entry name" value="SH3-like_bac-type"/>
</dbReference>
<dbReference type="Pfam" id="PF13365">
    <property type="entry name" value="Trypsin_2"/>
    <property type="match status" value="1"/>
</dbReference>
<keyword evidence="3 6" id="KW-0732">Signal</keyword>
<dbReference type="InterPro" id="IPR009003">
    <property type="entry name" value="Peptidase_S1_PA"/>
</dbReference>
<dbReference type="Pfam" id="PF08239">
    <property type="entry name" value="SH3_3"/>
    <property type="match status" value="2"/>
</dbReference>
<evidence type="ECO:0000256" key="2">
    <source>
        <dbReference type="ARBA" id="ARBA00022670"/>
    </source>
</evidence>
<dbReference type="Gene3D" id="2.40.10.10">
    <property type="entry name" value="Trypsin-like serine proteases"/>
    <property type="match status" value="2"/>
</dbReference>
<gene>
    <name evidence="8" type="ORF">QF118_08320</name>
</gene>